<keyword evidence="3" id="KW-0949">S-adenosyl-L-methionine</keyword>
<evidence type="ECO:0000313" key="4">
    <source>
        <dbReference type="EMBL" id="OJX56331.1"/>
    </source>
</evidence>
<dbReference type="PANTHER" id="PTHR10509:SF14">
    <property type="entry name" value="CAFFEOYL-COA O-METHYLTRANSFERASE 3-RELATED"/>
    <property type="match status" value="1"/>
</dbReference>
<evidence type="ECO:0008006" key="6">
    <source>
        <dbReference type="Google" id="ProtNLM"/>
    </source>
</evidence>
<protein>
    <recommendedName>
        <fullName evidence="6">SAM-dependent methyltransferase</fullName>
    </recommendedName>
</protein>
<dbReference type="Proteomes" id="UP000184233">
    <property type="component" value="Unassembled WGS sequence"/>
</dbReference>
<organism evidence="4 5">
    <name type="scientific">Candidatus Kapaibacterium thiocyanatum</name>
    <dbReference type="NCBI Taxonomy" id="1895771"/>
    <lineage>
        <taxon>Bacteria</taxon>
        <taxon>Pseudomonadati</taxon>
        <taxon>Candidatus Kapaibacteriota</taxon>
        <taxon>Candidatus Kapaibacteriia</taxon>
        <taxon>Candidatus Kapaibacteriales</taxon>
        <taxon>Candidatus Kapaibacteriaceae</taxon>
        <taxon>Candidatus Kapaibacterium</taxon>
    </lineage>
</organism>
<dbReference type="Pfam" id="PF01596">
    <property type="entry name" value="Methyltransf_3"/>
    <property type="match status" value="1"/>
</dbReference>
<gene>
    <name evidence="4" type="ORF">BGO89_13435</name>
</gene>
<dbReference type="CDD" id="cd02440">
    <property type="entry name" value="AdoMet_MTases"/>
    <property type="match status" value="1"/>
</dbReference>
<reference evidence="4 5" key="1">
    <citation type="submission" date="2016-09" db="EMBL/GenBank/DDBJ databases">
        <title>Genome-resolved meta-omics ties microbial dynamics to process performance in biotechnology for thiocyanate degradation.</title>
        <authorList>
            <person name="Kantor R.S."/>
            <person name="Huddy R.J."/>
            <person name="Iyer R."/>
            <person name="Thomas B.C."/>
            <person name="Brown C.T."/>
            <person name="Anantharaman K."/>
            <person name="Tringe S."/>
            <person name="Hettich R.L."/>
            <person name="Harrison S.T."/>
            <person name="Banfield J.F."/>
        </authorList>
    </citation>
    <scope>NUCLEOTIDE SEQUENCE [LARGE SCALE GENOMIC DNA]</scope>
    <source>
        <strain evidence="4">59-99</strain>
    </source>
</reference>
<keyword evidence="2" id="KW-0808">Transferase</keyword>
<evidence type="ECO:0000313" key="5">
    <source>
        <dbReference type="Proteomes" id="UP000184233"/>
    </source>
</evidence>
<dbReference type="GO" id="GO:0032259">
    <property type="term" value="P:methylation"/>
    <property type="evidence" value="ECO:0007669"/>
    <property type="project" value="UniProtKB-KW"/>
</dbReference>
<sequence length="221" mass="23904">MSTHSTFLTPELNDYLTANFSAEDAFLRTLLDQAGERGIPAISIAPEQTAFLQVLLRGIGARRVLEIGSLAGYSAITMARALPADGEMICLELNPDWSDFIRRKAREAGLDKVIDVITGPAVETLEAGNVKGPFDAIFIDADKVNYSRYFDLALPLLRTGGLIIGDNALAWGEIANTNTTFEPQNVTAIRAFNERISTHPGLQSTLVPLGDGMVIGIKREA</sequence>
<comment type="caution">
    <text evidence="4">The sequence shown here is derived from an EMBL/GenBank/DDBJ whole genome shotgun (WGS) entry which is preliminary data.</text>
</comment>
<dbReference type="GO" id="GO:0008171">
    <property type="term" value="F:O-methyltransferase activity"/>
    <property type="evidence" value="ECO:0007669"/>
    <property type="project" value="InterPro"/>
</dbReference>
<dbReference type="AlphaFoldDB" id="A0A1M3KVN8"/>
<dbReference type="STRING" id="1895771.BGO89_13435"/>
<dbReference type="SUPFAM" id="SSF53335">
    <property type="entry name" value="S-adenosyl-L-methionine-dependent methyltransferases"/>
    <property type="match status" value="1"/>
</dbReference>
<name>A0A1M3KVN8_9BACT</name>
<proteinExistence type="predicted"/>
<dbReference type="PANTHER" id="PTHR10509">
    <property type="entry name" value="O-METHYLTRANSFERASE-RELATED"/>
    <property type="match status" value="1"/>
</dbReference>
<keyword evidence="1" id="KW-0489">Methyltransferase</keyword>
<dbReference type="PROSITE" id="PS51682">
    <property type="entry name" value="SAM_OMT_I"/>
    <property type="match status" value="1"/>
</dbReference>
<dbReference type="Gene3D" id="3.40.50.150">
    <property type="entry name" value="Vaccinia Virus protein VP39"/>
    <property type="match status" value="1"/>
</dbReference>
<evidence type="ECO:0000256" key="3">
    <source>
        <dbReference type="ARBA" id="ARBA00022691"/>
    </source>
</evidence>
<accession>A0A1M3KVN8</accession>
<evidence type="ECO:0000256" key="2">
    <source>
        <dbReference type="ARBA" id="ARBA00022679"/>
    </source>
</evidence>
<dbReference type="InterPro" id="IPR050362">
    <property type="entry name" value="Cation-dep_OMT"/>
</dbReference>
<dbReference type="InterPro" id="IPR002935">
    <property type="entry name" value="SAM_O-MeTrfase"/>
</dbReference>
<dbReference type="InterPro" id="IPR029063">
    <property type="entry name" value="SAM-dependent_MTases_sf"/>
</dbReference>
<evidence type="ECO:0000256" key="1">
    <source>
        <dbReference type="ARBA" id="ARBA00022603"/>
    </source>
</evidence>
<dbReference type="EMBL" id="MKVH01000025">
    <property type="protein sequence ID" value="OJX56331.1"/>
    <property type="molecule type" value="Genomic_DNA"/>
</dbReference>
<dbReference type="GO" id="GO:0008757">
    <property type="term" value="F:S-adenosylmethionine-dependent methyltransferase activity"/>
    <property type="evidence" value="ECO:0007669"/>
    <property type="project" value="TreeGrafter"/>
</dbReference>